<dbReference type="Proteomes" id="UP000325755">
    <property type="component" value="Chromosome"/>
</dbReference>
<evidence type="ECO:0000313" key="1">
    <source>
        <dbReference type="EMBL" id="QFY42861.1"/>
    </source>
</evidence>
<sequence>MKYASEHMKKAHEAAEYDKWFREQVELAIKEADAPDAVWISHEEVKKDMAIQLASLLARIESHSSGSF</sequence>
<proteinExistence type="predicted"/>
<dbReference type="OrthoDB" id="3174560at2"/>
<protein>
    <recommendedName>
        <fullName evidence="3">Stability determinant</fullName>
    </recommendedName>
</protein>
<name>A0A5Q0BKY2_9GAMM</name>
<dbReference type="AlphaFoldDB" id="A0A5Q0BKY2"/>
<organism evidence="1 2">
    <name type="scientific">Candidatus Methylospira mobilis</name>
    <dbReference type="NCBI Taxonomy" id="1808979"/>
    <lineage>
        <taxon>Bacteria</taxon>
        <taxon>Pseudomonadati</taxon>
        <taxon>Pseudomonadota</taxon>
        <taxon>Gammaproteobacteria</taxon>
        <taxon>Methylococcales</taxon>
        <taxon>Methylococcaceae</taxon>
        <taxon>Candidatus Methylospira</taxon>
    </lineage>
</organism>
<gene>
    <name evidence="1" type="ORF">F6R98_09750</name>
</gene>
<dbReference type="Gene3D" id="6.20.450.20">
    <property type="match status" value="1"/>
</dbReference>
<dbReference type="KEGG" id="mmob:F6R98_09750"/>
<dbReference type="EMBL" id="CP044205">
    <property type="protein sequence ID" value="QFY42861.1"/>
    <property type="molecule type" value="Genomic_DNA"/>
</dbReference>
<reference evidence="1 2" key="1">
    <citation type="submission" date="2019-09" db="EMBL/GenBank/DDBJ databases">
        <title>Ecophysiology of the spiral-shaped methanotroph Methylospira mobilis as revealed by the complete genome sequence.</title>
        <authorList>
            <person name="Oshkin I.Y."/>
            <person name="Dedysh S.N."/>
            <person name="Miroshnikov K."/>
            <person name="Danilova O.V."/>
            <person name="Hakobyan A."/>
            <person name="Liesack W."/>
        </authorList>
    </citation>
    <scope>NUCLEOTIDE SEQUENCE [LARGE SCALE GENOMIC DNA]</scope>
    <source>
        <strain evidence="1 2">Shm1</strain>
    </source>
</reference>
<evidence type="ECO:0008006" key="3">
    <source>
        <dbReference type="Google" id="ProtNLM"/>
    </source>
</evidence>
<dbReference type="InParanoid" id="A0A5Q0BKY2"/>
<dbReference type="RefSeq" id="WP_153248853.1">
    <property type="nucleotide sequence ID" value="NZ_CP044205.1"/>
</dbReference>
<accession>A0A5Q0BKY2</accession>
<evidence type="ECO:0000313" key="2">
    <source>
        <dbReference type="Proteomes" id="UP000325755"/>
    </source>
</evidence>
<keyword evidence="2" id="KW-1185">Reference proteome</keyword>